<keyword evidence="2" id="KW-1185">Reference proteome</keyword>
<reference evidence="1" key="1">
    <citation type="submission" date="2020-11" db="EMBL/GenBank/DDBJ databases">
        <authorList>
            <consortium name="DOE Joint Genome Institute"/>
            <person name="Ahrendt S."/>
            <person name="Riley R."/>
            <person name="Andreopoulos W."/>
            <person name="Labutti K."/>
            <person name="Pangilinan J."/>
            <person name="Ruiz-Duenas F.J."/>
            <person name="Barrasa J.M."/>
            <person name="Sanchez-Garcia M."/>
            <person name="Camarero S."/>
            <person name="Miyauchi S."/>
            <person name="Serrano A."/>
            <person name="Linde D."/>
            <person name="Babiker R."/>
            <person name="Drula E."/>
            <person name="Ayuso-Fernandez I."/>
            <person name="Pacheco R."/>
            <person name="Padilla G."/>
            <person name="Ferreira P."/>
            <person name="Barriuso J."/>
            <person name="Kellner H."/>
            <person name="Castanera R."/>
            <person name="Alfaro M."/>
            <person name="Ramirez L."/>
            <person name="Pisabarro A.G."/>
            <person name="Kuo A."/>
            <person name="Tritt A."/>
            <person name="Lipzen A."/>
            <person name="He G."/>
            <person name="Yan M."/>
            <person name="Ng V."/>
            <person name="Cullen D."/>
            <person name="Martin F."/>
            <person name="Rosso M.-N."/>
            <person name="Henrissat B."/>
            <person name="Hibbett D."/>
            <person name="Martinez A.T."/>
            <person name="Grigoriev I.V."/>
        </authorList>
    </citation>
    <scope>NUCLEOTIDE SEQUENCE</scope>
    <source>
        <strain evidence="1">CIRM-BRFM 674</strain>
    </source>
</reference>
<comment type="caution">
    <text evidence="1">The sequence shown here is derived from an EMBL/GenBank/DDBJ whole genome shotgun (WGS) entry which is preliminary data.</text>
</comment>
<evidence type="ECO:0000313" key="2">
    <source>
        <dbReference type="Proteomes" id="UP000807469"/>
    </source>
</evidence>
<dbReference type="AlphaFoldDB" id="A0A9P6D1Q6"/>
<evidence type="ECO:0000313" key="1">
    <source>
        <dbReference type="EMBL" id="KAF9480639.1"/>
    </source>
</evidence>
<protein>
    <submittedName>
        <fullName evidence="1">Uncharacterized protein</fullName>
    </submittedName>
</protein>
<proteinExistence type="predicted"/>
<accession>A0A9P6D1Q6</accession>
<gene>
    <name evidence="1" type="ORF">BDN70DRAFT_893989</name>
</gene>
<organism evidence="1 2">
    <name type="scientific">Pholiota conissans</name>
    <dbReference type="NCBI Taxonomy" id="109636"/>
    <lineage>
        <taxon>Eukaryota</taxon>
        <taxon>Fungi</taxon>
        <taxon>Dikarya</taxon>
        <taxon>Basidiomycota</taxon>
        <taxon>Agaricomycotina</taxon>
        <taxon>Agaricomycetes</taxon>
        <taxon>Agaricomycetidae</taxon>
        <taxon>Agaricales</taxon>
        <taxon>Agaricineae</taxon>
        <taxon>Strophariaceae</taxon>
        <taxon>Pholiota</taxon>
    </lineage>
</organism>
<name>A0A9P6D1Q6_9AGAR</name>
<sequence length="223" mass="25701">MTQQQVDLNFQLINIHLSGAYTILIYRRSSKNELEAKARGWAVSKKTERGWFGFRFRRKTGVGIGKRPSPQKPLRMAYRVLRGERVDCLMARTPETTEKIVGMVVVVYTNESIGTTEIWTTINHGEYREGFEDVVVWKEERFQSKGAEVYYINAINAHDQLTLPPQITTLNVHLQLRNLSIPFMLRKVRGDIASYSITNKKLSFSNSETLNFDQIREKGTPKS</sequence>
<dbReference type="EMBL" id="MU155191">
    <property type="protein sequence ID" value="KAF9480639.1"/>
    <property type="molecule type" value="Genomic_DNA"/>
</dbReference>
<dbReference type="Proteomes" id="UP000807469">
    <property type="component" value="Unassembled WGS sequence"/>
</dbReference>